<proteinExistence type="predicted"/>
<dbReference type="AlphaFoldDB" id="A0A183DMR4"/>
<organism evidence="1">
    <name type="scientific">Gongylonema pulchrum</name>
    <dbReference type="NCBI Taxonomy" id="637853"/>
    <lineage>
        <taxon>Eukaryota</taxon>
        <taxon>Metazoa</taxon>
        <taxon>Ecdysozoa</taxon>
        <taxon>Nematoda</taxon>
        <taxon>Chromadorea</taxon>
        <taxon>Rhabditida</taxon>
        <taxon>Spirurina</taxon>
        <taxon>Spiruromorpha</taxon>
        <taxon>Spiruroidea</taxon>
        <taxon>Gongylonematidae</taxon>
        <taxon>Gongylonema</taxon>
    </lineage>
</organism>
<reference evidence="1" key="1">
    <citation type="submission" date="2016-06" db="UniProtKB">
        <authorList>
            <consortium name="WormBaseParasite"/>
        </authorList>
    </citation>
    <scope>IDENTIFICATION</scope>
</reference>
<sequence length="77" mass="8148">LSAAVAAAGAVDMQIENALNKSQGRKRCHGTMSAPQIRVTVLGTESEPAPQQIIAESDRALPIHEIACHSKQVMNSL</sequence>
<evidence type="ECO:0000313" key="1">
    <source>
        <dbReference type="WBParaSite" id="GPUH_0001001601-mRNA-1"/>
    </source>
</evidence>
<accession>A0A183DMR4</accession>
<name>A0A183DMR4_9BILA</name>
<dbReference type="WBParaSite" id="GPUH_0001001601-mRNA-1">
    <property type="protein sequence ID" value="GPUH_0001001601-mRNA-1"/>
    <property type="gene ID" value="GPUH_0001001601"/>
</dbReference>
<protein>
    <submittedName>
        <fullName evidence="1">KID domain-containing protein</fullName>
    </submittedName>
</protein>